<feature type="transmembrane region" description="Helical" evidence="5">
    <location>
        <begin position="109"/>
        <end position="130"/>
    </location>
</feature>
<feature type="transmembrane region" description="Helical" evidence="5">
    <location>
        <begin position="57"/>
        <end position="78"/>
    </location>
</feature>
<proteinExistence type="predicted"/>
<dbReference type="PANTHER" id="PTHR38480:SF1">
    <property type="entry name" value="SLR0254 PROTEIN"/>
    <property type="match status" value="1"/>
</dbReference>
<dbReference type="Pfam" id="PF06271">
    <property type="entry name" value="RDD"/>
    <property type="match status" value="1"/>
</dbReference>
<dbReference type="PANTHER" id="PTHR38480">
    <property type="entry name" value="SLR0254 PROTEIN"/>
    <property type="match status" value="1"/>
</dbReference>
<reference evidence="7" key="2">
    <citation type="submission" date="2022-06" db="EMBL/GenBank/DDBJ databases">
        <title>Xiashengella guii gen. nov. sp. nov., a bacterium isolated form anaerobic digestion tank.</title>
        <authorList>
            <person name="Huang H."/>
        </authorList>
    </citation>
    <scope>NUCLEOTIDE SEQUENCE</scope>
    <source>
        <strain evidence="7">Ai-910</strain>
    </source>
</reference>
<evidence type="ECO:0000256" key="5">
    <source>
        <dbReference type="SAM" id="Phobius"/>
    </source>
</evidence>
<evidence type="ECO:0000313" key="7">
    <source>
        <dbReference type="EMBL" id="URW79994.1"/>
    </source>
</evidence>
<accession>A0A9J6ZQ24</accession>
<dbReference type="AlphaFoldDB" id="A0A9J6ZQ24"/>
<keyword evidence="2 5" id="KW-0812">Transmembrane</keyword>
<gene>
    <name evidence="7" type="ORF">M9189_01295</name>
</gene>
<dbReference type="GO" id="GO:0016020">
    <property type="term" value="C:membrane"/>
    <property type="evidence" value="ECO:0007669"/>
    <property type="project" value="UniProtKB-SubCell"/>
</dbReference>
<feature type="domain" description="RDD" evidence="6">
    <location>
        <begin position="18"/>
        <end position="142"/>
    </location>
</feature>
<organism evidence="7 8">
    <name type="scientific">Xiashengella succiniciproducens</name>
    <dbReference type="NCBI Taxonomy" id="2949635"/>
    <lineage>
        <taxon>Bacteria</taxon>
        <taxon>Pseudomonadati</taxon>
        <taxon>Bacteroidota</taxon>
        <taxon>Bacteroidia</taxon>
        <taxon>Marinilabiliales</taxon>
        <taxon>Marinilabiliaceae</taxon>
        <taxon>Xiashengella</taxon>
    </lineage>
</organism>
<dbReference type="RefSeq" id="WP_250724106.1">
    <property type="nucleotide sequence ID" value="NZ_CP098400.1"/>
</dbReference>
<keyword evidence="8" id="KW-1185">Reference proteome</keyword>
<evidence type="ECO:0000256" key="2">
    <source>
        <dbReference type="ARBA" id="ARBA00022692"/>
    </source>
</evidence>
<dbReference type="Proteomes" id="UP001056426">
    <property type="component" value="Chromosome"/>
</dbReference>
<reference evidence="7" key="1">
    <citation type="submission" date="2022-05" db="EMBL/GenBank/DDBJ databases">
        <authorList>
            <person name="Sun X."/>
        </authorList>
    </citation>
    <scope>NUCLEOTIDE SEQUENCE</scope>
    <source>
        <strain evidence="7">Ai-910</strain>
    </source>
</reference>
<dbReference type="InterPro" id="IPR010432">
    <property type="entry name" value="RDD"/>
</dbReference>
<evidence type="ECO:0000256" key="4">
    <source>
        <dbReference type="ARBA" id="ARBA00023136"/>
    </source>
</evidence>
<keyword evidence="3 5" id="KW-1133">Transmembrane helix</keyword>
<evidence type="ECO:0000313" key="8">
    <source>
        <dbReference type="Proteomes" id="UP001056426"/>
    </source>
</evidence>
<dbReference type="EMBL" id="CP098400">
    <property type="protein sequence ID" value="URW79994.1"/>
    <property type="molecule type" value="Genomic_DNA"/>
</dbReference>
<dbReference type="KEGG" id="alkq:M9189_01295"/>
<sequence length="247" mass="27429">METFNLQTTQNVELRFRVASIGDRIIATLIDLLLMGLYAGLVALISELFGTVSESAAARVLLLLMPLVLYHLLFEIFFNGQSPGKYIMKIRVVKADGTPLSVGAALIRWVFRLVDLTFFFGGIATLVIILNGKGQRLGDIAASTTVLKVPSKYGLSQTVWTEVPVGHKITFPQVELLNDSDIRTIKEVLLISENNKKQHSNGALLQKTKDAVSKKLSVTTDMPNRDFLITLVWDYNTIHSTPERELV</sequence>
<evidence type="ECO:0000256" key="3">
    <source>
        <dbReference type="ARBA" id="ARBA00022989"/>
    </source>
</evidence>
<protein>
    <submittedName>
        <fullName evidence="7">RDD family protein</fullName>
    </submittedName>
</protein>
<comment type="subcellular location">
    <subcellularLocation>
        <location evidence="1">Membrane</location>
        <topology evidence="1">Multi-pass membrane protein</topology>
    </subcellularLocation>
</comment>
<name>A0A9J6ZQ24_9BACT</name>
<evidence type="ECO:0000256" key="1">
    <source>
        <dbReference type="ARBA" id="ARBA00004141"/>
    </source>
</evidence>
<evidence type="ECO:0000259" key="6">
    <source>
        <dbReference type="Pfam" id="PF06271"/>
    </source>
</evidence>
<keyword evidence="4 5" id="KW-0472">Membrane</keyword>
<feature type="transmembrane region" description="Helical" evidence="5">
    <location>
        <begin position="25"/>
        <end position="45"/>
    </location>
</feature>